<keyword evidence="4" id="KW-1185">Reference proteome</keyword>
<accession>A0A9X0B3J5</accession>
<protein>
    <recommendedName>
        <fullName evidence="2">Inner kinetochore subunit AME1 domain-containing protein</fullName>
    </recommendedName>
</protein>
<feature type="compositionally biased region" description="Basic and acidic residues" evidence="1">
    <location>
        <begin position="453"/>
        <end position="464"/>
    </location>
</feature>
<proteinExistence type="predicted"/>
<feature type="compositionally biased region" description="Basic residues" evidence="1">
    <location>
        <begin position="366"/>
        <end position="375"/>
    </location>
</feature>
<evidence type="ECO:0000313" key="3">
    <source>
        <dbReference type="EMBL" id="KAJ5386797.1"/>
    </source>
</evidence>
<dbReference type="AlphaFoldDB" id="A0A9X0B3J5"/>
<dbReference type="EMBL" id="JAPZBU010000009">
    <property type="protein sequence ID" value="KAJ5386797.1"/>
    <property type="molecule type" value="Genomic_DNA"/>
</dbReference>
<feature type="compositionally biased region" description="Basic and acidic residues" evidence="1">
    <location>
        <begin position="536"/>
        <end position="546"/>
    </location>
</feature>
<feature type="compositionally biased region" description="Basic residues" evidence="1">
    <location>
        <begin position="67"/>
        <end position="78"/>
    </location>
</feature>
<dbReference type="Pfam" id="PF20994">
    <property type="entry name" value="CENPU"/>
    <property type="match status" value="1"/>
</dbReference>
<feature type="domain" description="Inner kinetochore subunit AME1" evidence="2">
    <location>
        <begin position="505"/>
        <end position="742"/>
    </location>
</feature>
<feature type="compositionally biased region" description="Polar residues" evidence="1">
    <location>
        <begin position="330"/>
        <end position="340"/>
    </location>
</feature>
<feature type="region of interest" description="Disordered" evidence="1">
    <location>
        <begin position="525"/>
        <end position="560"/>
    </location>
</feature>
<evidence type="ECO:0000259" key="2">
    <source>
        <dbReference type="Pfam" id="PF20994"/>
    </source>
</evidence>
<feature type="compositionally biased region" description="Polar residues" evidence="1">
    <location>
        <begin position="271"/>
        <end position="281"/>
    </location>
</feature>
<dbReference type="InterPro" id="IPR048743">
    <property type="entry name" value="AME1"/>
</dbReference>
<gene>
    <name evidence="3" type="ORF">N7509_009338</name>
</gene>
<feature type="compositionally biased region" description="Basic residues" evidence="1">
    <location>
        <begin position="409"/>
        <end position="418"/>
    </location>
</feature>
<feature type="region of interest" description="Disordered" evidence="1">
    <location>
        <begin position="56"/>
        <end position="78"/>
    </location>
</feature>
<reference evidence="3" key="1">
    <citation type="submission" date="2022-12" db="EMBL/GenBank/DDBJ databases">
        <authorList>
            <person name="Petersen C."/>
        </authorList>
    </citation>
    <scope>NUCLEOTIDE SEQUENCE</scope>
    <source>
        <strain evidence="3">IBT 29677</strain>
    </source>
</reference>
<evidence type="ECO:0000313" key="4">
    <source>
        <dbReference type="Proteomes" id="UP001147747"/>
    </source>
</evidence>
<organism evidence="3 4">
    <name type="scientific">Penicillium cosmopolitanum</name>
    <dbReference type="NCBI Taxonomy" id="1131564"/>
    <lineage>
        <taxon>Eukaryota</taxon>
        <taxon>Fungi</taxon>
        <taxon>Dikarya</taxon>
        <taxon>Ascomycota</taxon>
        <taxon>Pezizomycotina</taxon>
        <taxon>Eurotiomycetes</taxon>
        <taxon>Eurotiomycetidae</taxon>
        <taxon>Eurotiales</taxon>
        <taxon>Aspergillaceae</taxon>
        <taxon>Penicillium</taxon>
    </lineage>
</organism>
<name>A0A9X0B3J5_9EURO</name>
<sequence>MASTREERQQMRQRGAATRKTKEINFGFSFGGPSFGFPEPEQPAIVSETIIPPQIEPAPIASTLPPRKLRRNPSRRQKTLSAHQVVRVIIARSVLLHMKYHLTMFPSKFAVTSGERLIPPSAKKDTPSSQIVEDTSHGNFPPTANSSEKQAGRAKAPTETPQQETADNVPVIPSPPVPETHVPERTEEAGTSTVNGKEIEAPTPDIAPSRTRSSKSRSPQIEAAVQPNEPSSRKPRKSKSPIQPDQETADNQPEQAPRKSISPRTKRGKQPKSNAQETPSDSAEAPEASHAPTANSTVGLDASDVAVNGKRIRAKAATGKKVAREVAAQVNGNRSKSPSTEEALPDTASESQDQQDQPAQPSNIAKGKRPHRKPSPAKDSNDIETESQSQSPVDPAPTAGESSTTGVRQTRKPAKRKKTQPEPEPNPGVDEEPEAESGKSKSRKEPEEEAPQELERAMEPEPPKQRRGQGKKANRRTRTEASPTQELPEAEAETSRPTQRKPREPRGETVPVTIHRLVNASALGAFDISANDPGEEGDRPTDESSNHQKAKLPNRGGVNPADVLSQICRETLEKTLTTLKTGIENETNAARRAEWSRKRKAVETFGVELDGRLLDLSEILDSNFVLGVQLKKAKRDMMEMRSHLHQVRREREGIALQMDRVRSRHMQKENEKTTRSTINNSIHSLELALDRSQYRGSPSTEPSSTELEFLLRSVAEEVSCRAPGSQGGLLHQIQSFNAQLESTARQLERS</sequence>
<dbReference type="OrthoDB" id="5377952at2759"/>
<feature type="region of interest" description="Disordered" evidence="1">
    <location>
        <begin position="118"/>
        <end position="512"/>
    </location>
</feature>
<feature type="compositionally biased region" description="Basic and acidic residues" evidence="1">
    <location>
        <begin position="436"/>
        <end position="446"/>
    </location>
</feature>
<dbReference type="GeneID" id="81372955"/>
<evidence type="ECO:0000256" key="1">
    <source>
        <dbReference type="SAM" id="MobiDB-lite"/>
    </source>
</evidence>
<reference evidence="3" key="2">
    <citation type="journal article" date="2023" name="IMA Fungus">
        <title>Comparative genomic study of the Penicillium genus elucidates a diverse pangenome and 15 lateral gene transfer events.</title>
        <authorList>
            <person name="Petersen C."/>
            <person name="Sorensen T."/>
            <person name="Nielsen M.R."/>
            <person name="Sondergaard T.E."/>
            <person name="Sorensen J.L."/>
            <person name="Fitzpatrick D.A."/>
            <person name="Frisvad J.C."/>
            <person name="Nielsen K.L."/>
        </authorList>
    </citation>
    <scope>NUCLEOTIDE SEQUENCE</scope>
    <source>
        <strain evidence="3">IBT 29677</strain>
    </source>
</reference>
<feature type="compositionally biased region" description="Basic and acidic residues" evidence="1">
    <location>
        <begin position="1"/>
        <end position="10"/>
    </location>
</feature>
<dbReference type="RefSeq" id="XP_056484595.1">
    <property type="nucleotide sequence ID" value="XM_056633975.1"/>
</dbReference>
<feature type="compositionally biased region" description="Polar residues" evidence="1">
    <location>
        <begin position="243"/>
        <end position="254"/>
    </location>
</feature>
<feature type="region of interest" description="Disordered" evidence="1">
    <location>
        <begin position="1"/>
        <end position="23"/>
    </location>
</feature>
<feature type="compositionally biased region" description="Low complexity" evidence="1">
    <location>
        <begin position="348"/>
        <end position="361"/>
    </location>
</feature>
<dbReference type="Proteomes" id="UP001147747">
    <property type="component" value="Unassembled WGS sequence"/>
</dbReference>
<comment type="caution">
    <text evidence="3">The sequence shown here is derived from an EMBL/GenBank/DDBJ whole genome shotgun (WGS) entry which is preliminary data.</text>
</comment>
<feature type="compositionally biased region" description="Basic residues" evidence="1">
    <location>
        <begin position="465"/>
        <end position="476"/>
    </location>
</feature>